<dbReference type="EMBL" id="LAZR01003019">
    <property type="protein sequence ID" value="KKN22903.1"/>
    <property type="molecule type" value="Genomic_DNA"/>
</dbReference>
<dbReference type="AlphaFoldDB" id="A0A0F9S0M1"/>
<comment type="caution">
    <text evidence="1">The sequence shown here is derived from an EMBL/GenBank/DDBJ whole genome shotgun (WGS) entry which is preliminary data.</text>
</comment>
<accession>A0A0F9S0M1</accession>
<sequence length="129" mass="14308">MFYVFSKTPAAANTKADPFSLEMKLAAGVIHQVDVLFQAGCNHEEFVQIFLGGVQLWPSNRGEYLRGNATIISFREFFELHPGGNKLVAHVSTTLSTDFKEIIIQIGVLAKRIIQPLSFEELLNAARGL</sequence>
<organism evidence="1">
    <name type="scientific">marine sediment metagenome</name>
    <dbReference type="NCBI Taxonomy" id="412755"/>
    <lineage>
        <taxon>unclassified sequences</taxon>
        <taxon>metagenomes</taxon>
        <taxon>ecological metagenomes</taxon>
    </lineage>
</organism>
<name>A0A0F9S0M1_9ZZZZ</name>
<protein>
    <submittedName>
        <fullName evidence="1">Uncharacterized protein</fullName>
    </submittedName>
</protein>
<proteinExistence type="predicted"/>
<evidence type="ECO:0000313" key="1">
    <source>
        <dbReference type="EMBL" id="KKN22903.1"/>
    </source>
</evidence>
<gene>
    <name evidence="1" type="ORF">LCGC14_0910420</name>
</gene>
<reference evidence="1" key="1">
    <citation type="journal article" date="2015" name="Nature">
        <title>Complex archaea that bridge the gap between prokaryotes and eukaryotes.</title>
        <authorList>
            <person name="Spang A."/>
            <person name="Saw J.H."/>
            <person name="Jorgensen S.L."/>
            <person name="Zaremba-Niedzwiedzka K."/>
            <person name="Martijn J."/>
            <person name="Lind A.E."/>
            <person name="van Eijk R."/>
            <person name="Schleper C."/>
            <person name="Guy L."/>
            <person name="Ettema T.J."/>
        </authorList>
    </citation>
    <scope>NUCLEOTIDE SEQUENCE</scope>
</reference>